<evidence type="ECO:0000313" key="1">
    <source>
        <dbReference type="EMBL" id="KAK0171428.1"/>
    </source>
</evidence>
<organism evidence="1 2">
    <name type="scientific">Microctonus hyperodae</name>
    <name type="common">Parasitoid wasp</name>
    <dbReference type="NCBI Taxonomy" id="165561"/>
    <lineage>
        <taxon>Eukaryota</taxon>
        <taxon>Metazoa</taxon>
        <taxon>Ecdysozoa</taxon>
        <taxon>Arthropoda</taxon>
        <taxon>Hexapoda</taxon>
        <taxon>Insecta</taxon>
        <taxon>Pterygota</taxon>
        <taxon>Neoptera</taxon>
        <taxon>Endopterygota</taxon>
        <taxon>Hymenoptera</taxon>
        <taxon>Apocrita</taxon>
        <taxon>Ichneumonoidea</taxon>
        <taxon>Braconidae</taxon>
        <taxon>Euphorinae</taxon>
        <taxon>Microctonus</taxon>
    </lineage>
</organism>
<protein>
    <submittedName>
        <fullName evidence="1">Uncharacterized protein</fullName>
    </submittedName>
</protein>
<dbReference type="Proteomes" id="UP001168972">
    <property type="component" value="Unassembled WGS sequence"/>
</dbReference>
<name>A0AA39KRP8_MICHY</name>
<dbReference type="AlphaFoldDB" id="A0AA39KRP8"/>
<keyword evidence="2" id="KW-1185">Reference proteome</keyword>
<sequence length="89" mass="10280">YTLPSHNEVILLSQPGKVTHVNFPNMPQSEMRAFATVCLCMSIYVYACFPDMNYSIEHGVREGRYSEGYSARREFSRYGQTRSDHLAHE</sequence>
<evidence type="ECO:0000313" key="2">
    <source>
        <dbReference type="Proteomes" id="UP001168972"/>
    </source>
</evidence>
<reference evidence="1" key="1">
    <citation type="journal article" date="2023" name="bioRxiv">
        <title>Scaffold-level genome assemblies of two parasitoid biocontrol wasps reveal the parthenogenesis mechanism and an associated novel virus.</title>
        <authorList>
            <person name="Inwood S."/>
            <person name="Skelly J."/>
            <person name="Guhlin J."/>
            <person name="Harrop T."/>
            <person name="Goldson S."/>
            <person name="Dearden P."/>
        </authorList>
    </citation>
    <scope>NUCLEOTIDE SEQUENCE</scope>
    <source>
        <strain evidence="1">Lincoln</strain>
        <tissue evidence="1">Whole body</tissue>
    </source>
</reference>
<dbReference type="EMBL" id="JAQQBR010000368">
    <property type="protein sequence ID" value="KAK0171428.1"/>
    <property type="molecule type" value="Genomic_DNA"/>
</dbReference>
<reference evidence="1" key="2">
    <citation type="submission" date="2023-03" db="EMBL/GenBank/DDBJ databases">
        <authorList>
            <person name="Inwood S.N."/>
            <person name="Skelly J.G."/>
            <person name="Guhlin J."/>
            <person name="Harrop T.W.R."/>
            <person name="Goldson S.G."/>
            <person name="Dearden P.K."/>
        </authorList>
    </citation>
    <scope>NUCLEOTIDE SEQUENCE</scope>
    <source>
        <strain evidence="1">Lincoln</strain>
        <tissue evidence="1">Whole body</tissue>
    </source>
</reference>
<accession>A0AA39KRP8</accession>
<gene>
    <name evidence="1" type="ORF">PV327_011328</name>
</gene>
<comment type="caution">
    <text evidence="1">The sequence shown here is derived from an EMBL/GenBank/DDBJ whole genome shotgun (WGS) entry which is preliminary data.</text>
</comment>
<proteinExistence type="predicted"/>
<feature type="non-terminal residue" evidence="1">
    <location>
        <position position="1"/>
    </location>
</feature>